<reference evidence="1 2" key="1">
    <citation type="submission" date="2017-05" db="EMBL/GenBank/DDBJ databases">
        <authorList>
            <person name="Song R."/>
            <person name="Chenine A.L."/>
            <person name="Ruprecht R.M."/>
        </authorList>
    </citation>
    <scope>NUCLEOTIDE SEQUENCE [LARGE SCALE GENOMIC DNA]</scope>
    <source>
        <strain evidence="1 2">PSBB019</strain>
    </source>
</reference>
<gene>
    <name evidence="1" type="ORF">CBR64_16970</name>
</gene>
<organism evidence="1 2">
    <name type="scientific">Cellulosimicrobium cellulans</name>
    <name type="common">Arthrobacter luteus</name>
    <dbReference type="NCBI Taxonomy" id="1710"/>
    <lineage>
        <taxon>Bacteria</taxon>
        <taxon>Bacillati</taxon>
        <taxon>Actinomycetota</taxon>
        <taxon>Actinomycetes</taxon>
        <taxon>Micrococcales</taxon>
        <taxon>Promicromonosporaceae</taxon>
        <taxon>Cellulosimicrobium</taxon>
    </lineage>
</organism>
<dbReference type="Gene3D" id="3.40.50.1000">
    <property type="entry name" value="HAD superfamily/HAD-like"/>
    <property type="match status" value="1"/>
</dbReference>
<dbReference type="InterPro" id="IPR036412">
    <property type="entry name" value="HAD-like_sf"/>
</dbReference>
<evidence type="ECO:0000313" key="2">
    <source>
        <dbReference type="Proteomes" id="UP000196228"/>
    </source>
</evidence>
<dbReference type="SUPFAM" id="SSF56784">
    <property type="entry name" value="HAD-like"/>
    <property type="match status" value="1"/>
</dbReference>
<dbReference type="RefSeq" id="WP_087471826.1">
    <property type="nucleotide sequence ID" value="NZ_CP021383.1"/>
</dbReference>
<dbReference type="KEGG" id="cceu:CBR64_16970"/>
<proteinExistence type="predicted"/>
<dbReference type="Proteomes" id="UP000196228">
    <property type="component" value="Chromosome"/>
</dbReference>
<dbReference type="EMBL" id="CP021383">
    <property type="protein sequence ID" value="ARU52883.1"/>
    <property type="molecule type" value="Genomic_DNA"/>
</dbReference>
<dbReference type="InterPro" id="IPR023214">
    <property type="entry name" value="HAD_sf"/>
</dbReference>
<name>A0A1Y0I0G4_CELCE</name>
<dbReference type="OrthoDB" id="9797415at2"/>
<accession>A0A1Y0I0G4</accession>
<dbReference type="AlphaFoldDB" id="A0A1Y0I0G4"/>
<evidence type="ECO:0000313" key="1">
    <source>
        <dbReference type="EMBL" id="ARU52883.1"/>
    </source>
</evidence>
<protein>
    <submittedName>
        <fullName evidence="1">Uncharacterized protein</fullName>
    </submittedName>
</protein>
<sequence>MYRDVWHRIEVVDESVALVGSLRRAGYGVHLGTNQERERGEHMRDALGYDALFDDPVVPRRRHAVLREALANQGVRLDA</sequence>